<dbReference type="Proteomes" id="UP001158986">
    <property type="component" value="Unassembled WGS sequence"/>
</dbReference>
<keyword evidence="8" id="KW-1185">Reference proteome</keyword>
<evidence type="ECO:0000256" key="3">
    <source>
        <dbReference type="SAM" id="Coils"/>
    </source>
</evidence>
<feature type="compositionally biased region" description="Low complexity" evidence="4">
    <location>
        <begin position="317"/>
        <end position="333"/>
    </location>
</feature>
<evidence type="ECO:0000259" key="5">
    <source>
        <dbReference type="PROSITE" id="PS50179"/>
    </source>
</evidence>
<comment type="subcellular location">
    <subcellularLocation>
        <location evidence="1">Membrane</location>
        <topology evidence="1">Peripheral membrane protein</topology>
    </subcellularLocation>
</comment>
<dbReference type="InterPro" id="IPR038425">
    <property type="entry name" value="GAT_sf"/>
</dbReference>
<dbReference type="AlphaFoldDB" id="A0AAU9LAX9"/>
<evidence type="ECO:0000313" key="9">
    <source>
        <dbReference type="Proteomes" id="UP001160483"/>
    </source>
</evidence>
<evidence type="ECO:0000256" key="4">
    <source>
        <dbReference type="SAM" id="MobiDB-lite"/>
    </source>
</evidence>
<feature type="region of interest" description="Disordered" evidence="4">
    <location>
        <begin position="314"/>
        <end position="343"/>
    </location>
</feature>
<dbReference type="CDD" id="cd21383">
    <property type="entry name" value="GAT_GGA_Tom1-like"/>
    <property type="match status" value="1"/>
</dbReference>
<dbReference type="Proteomes" id="UP001160483">
    <property type="component" value="Unassembled WGS sequence"/>
</dbReference>
<dbReference type="SUPFAM" id="SSF89009">
    <property type="entry name" value="GAT-like domain"/>
    <property type="match status" value="1"/>
</dbReference>
<dbReference type="EMBL" id="CAKKTJ010000335">
    <property type="protein sequence ID" value="CAH0482660.1"/>
    <property type="molecule type" value="Genomic_DNA"/>
</dbReference>
<dbReference type="SMART" id="SM00288">
    <property type="entry name" value="VHS"/>
    <property type="match status" value="1"/>
</dbReference>
<keyword evidence="3" id="KW-0175">Coiled coil</keyword>
<feature type="compositionally biased region" description="Low complexity" evidence="4">
    <location>
        <begin position="156"/>
        <end position="167"/>
    </location>
</feature>
<protein>
    <recommendedName>
        <fullName evidence="5">VHS domain-containing protein</fullName>
    </recommendedName>
</protein>
<dbReference type="PROSITE" id="PS50179">
    <property type="entry name" value="VHS"/>
    <property type="match status" value="1"/>
</dbReference>
<proteinExistence type="predicted"/>
<dbReference type="GO" id="GO:0016020">
    <property type="term" value="C:membrane"/>
    <property type="evidence" value="ECO:0007669"/>
    <property type="project" value="UniProtKB-SubCell"/>
</dbReference>
<evidence type="ECO:0000256" key="1">
    <source>
        <dbReference type="ARBA" id="ARBA00004170"/>
    </source>
</evidence>
<dbReference type="CDD" id="cd03561">
    <property type="entry name" value="VHS"/>
    <property type="match status" value="1"/>
</dbReference>
<dbReference type="PANTHER" id="PTHR45898:SF4">
    <property type="entry name" value="TARGET OF MYB PROTEIN 1"/>
    <property type="match status" value="1"/>
</dbReference>
<dbReference type="GO" id="GO:0043130">
    <property type="term" value="F:ubiquitin binding"/>
    <property type="evidence" value="ECO:0007669"/>
    <property type="project" value="InterPro"/>
</dbReference>
<accession>A0AAU9LAX9</accession>
<dbReference type="GO" id="GO:0035091">
    <property type="term" value="F:phosphatidylinositol binding"/>
    <property type="evidence" value="ECO:0007669"/>
    <property type="project" value="InterPro"/>
</dbReference>
<dbReference type="PANTHER" id="PTHR45898">
    <property type="entry name" value="TOM1-LIKE PROTEIN"/>
    <property type="match status" value="1"/>
</dbReference>
<dbReference type="Gene3D" id="1.25.40.90">
    <property type="match status" value="1"/>
</dbReference>
<feature type="coiled-coil region" evidence="3">
    <location>
        <begin position="194"/>
        <end position="221"/>
    </location>
</feature>
<evidence type="ECO:0000256" key="2">
    <source>
        <dbReference type="ARBA" id="ARBA00023136"/>
    </source>
</evidence>
<dbReference type="EMBL" id="CAKLCB010000373">
    <property type="protein sequence ID" value="CAH0520964.1"/>
    <property type="molecule type" value="Genomic_DNA"/>
</dbReference>
<dbReference type="Gene3D" id="1.20.58.160">
    <property type="match status" value="1"/>
</dbReference>
<comment type="caution">
    <text evidence="6">The sequence shown here is derived from an EMBL/GenBank/DDBJ whole genome shotgun (WGS) entry which is preliminary data.</text>
</comment>
<dbReference type="GO" id="GO:0043328">
    <property type="term" value="P:protein transport to vacuole involved in ubiquitin-dependent protein catabolic process via the multivesicular body sorting pathway"/>
    <property type="evidence" value="ECO:0007669"/>
    <property type="project" value="InterPro"/>
</dbReference>
<dbReference type="InterPro" id="IPR008942">
    <property type="entry name" value="ENTH_VHS"/>
</dbReference>
<dbReference type="InterPro" id="IPR002014">
    <property type="entry name" value="VHS_dom"/>
</dbReference>
<dbReference type="InterPro" id="IPR044836">
    <property type="entry name" value="TOL_plant"/>
</dbReference>
<reference evidence="6 8" key="1">
    <citation type="submission" date="2021-11" db="EMBL/GenBank/DDBJ databases">
        <authorList>
            <person name="Islam A."/>
            <person name="Islam S."/>
            <person name="Flora M.S."/>
            <person name="Rahman M."/>
            <person name="Ziaur R.M."/>
            <person name="Epstein J.H."/>
            <person name="Hassan M."/>
            <person name="Klassen M."/>
            <person name="Woodard K."/>
            <person name="Webb A."/>
            <person name="Webby R.J."/>
            <person name="El Zowalaty M.E."/>
        </authorList>
    </citation>
    <scope>NUCLEOTIDE SEQUENCE</scope>
    <source>
        <strain evidence="7">Pbs1</strain>
        <strain evidence="6">Pbs3</strain>
    </source>
</reference>
<keyword evidence="2" id="KW-0472">Membrane</keyword>
<evidence type="ECO:0000313" key="8">
    <source>
        <dbReference type="Proteomes" id="UP001158986"/>
    </source>
</evidence>
<dbReference type="Pfam" id="PF00790">
    <property type="entry name" value="VHS"/>
    <property type="match status" value="1"/>
</dbReference>
<name>A0AAU9LAX9_9STRA</name>
<evidence type="ECO:0000313" key="6">
    <source>
        <dbReference type="EMBL" id="CAH0482660.1"/>
    </source>
</evidence>
<evidence type="ECO:0000313" key="7">
    <source>
        <dbReference type="EMBL" id="CAH0520964.1"/>
    </source>
</evidence>
<feature type="compositionally biased region" description="Polar residues" evidence="4">
    <location>
        <begin position="334"/>
        <end position="343"/>
    </location>
</feature>
<gene>
    <name evidence="7" type="ORF">PBS001_LOCUS7425</name>
    <name evidence="6" type="ORF">PBS003_LOCUS9244</name>
</gene>
<feature type="domain" description="VHS" evidence="5">
    <location>
        <begin position="18"/>
        <end position="145"/>
    </location>
</feature>
<organism evidence="6 9">
    <name type="scientific">Peronospora belbahrii</name>
    <dbReference type="NCBI Taxonomy" id="622444"/>
    <lineage>
        <taxon>Eukaryota</taxon>
        <taxon>Sar</taxon>
        <taxon>Stramenopiles</taxon>
        <taxon>Oomycota</taxon>
        <taxon>Peronosporomycetes</taxon>
        <taxon>Peronosporales</taxon>
        <taxon>Peronosporaceae</taxon>
        <taxon>Peronospora</taxon>
    </lineage>
</organism>
<sequence>MTEYAQNGIKAEDLVARATDPTLAGPEWALNLALCDCANANHTVCDDIVRFLQRRLQSGNAKVTLLALILTETLVKNGPPAIHRQVGSTMFLKEIAALSDGSLGVDVQNQALLLIRQWAAAFKTSEFQTFQDTYRQLKIQGIEFPAVENDVPIFTPPSSTSSVSAASGRDEGDATAAAAASGRDESYVAAAPGSRTREQQLKKLQADLKLVQQKIELMRHLYTCGETGEQLEDVLDFLRQCQPRMNTLIEGGVMGKIDEHTLEQCLNVNDNLMKTLEEYSKTKTKDMMIFDSPPRASHKTDLSQELDELHLEERDMASSSAAAAPQSVPPAHSTSTNIDEGIV</sequence>
<feature type="region of interest" description="Disordered" evidence="4">
    <location>
        <begin position="155"/>
        <end position="194"/>
    </location>
</feature>
<dbReference type="SUPFAM" id="SSF48464">
    <property type="entry name" value="ENTH/VHS domain"/>
    <property type="match status" value="1"/>
</dbReference>